<reference evidence="1 2" key="1">
    <citation type="submission" date="2011-02" db="EMBL/GenBank/DDBJ databases">
        <authorList>
            <person name="Weinstock G."/>
            <person name="Sodergren E."/>
            <person name="Clifton S."/>
            <person name="Fulton L."/>
            <person name="Fulton B."/>
            <person name="Courtney L."/>
            <person name="Fronick C."/>
            <person name="Harrison M."/>
            <person name="Strong C."/>
            <person name="Farmer C."/>
            <person name="Delahaunty K."/>
            <person name="Markovic C."/>
            <person name="Hall O."/>
            <person name="Minx P."/>
            <person name="Tomlinson C."/>
            <person name="Mitreva M."/>
            <person name="Hou S."/>
            <person name="Chen J."/>
            <person name="Wollam A."/>
            <person name="Pepin K.H."/>
            <person name="Johnson M."/>
            <person name="Bhonagiri V."/>
            <person name="Zhang X."/>
            <person name="Suruliraj S."/>
            <person name="Warren W."/>
            <person name="Chinwalla A."/>
            <person name="Mardis E.R."/>
            <person name="Wilson R.K."/>
        </authorList>
    </citation>
    <scope>NUCLEOTIDE SEQUENCE [LARGE SCALE GENOMIC DNA]</scope>
    <source>
        <strain evidence="1 2">YIT 12057</strain>
    </source>
</reference>
<dbReference type="HOGENOM" id="CLU_1264809_0_0_10"/>
<dbReference type="EMBL" id="AFBN01000100">
    <property type="protein sequence ID" value="EGF51230.1"/>
    <property type="molecule type" value="Genomic_DNA"/>
</dbReference>
<gene>
    <name evidence="1" type="ORF">HMPREF9446_03611</name>
</gene>
<evidence type="ECO:0000313" key="2">
    <source>
        <dbReference type="Proteomes" id="UP000003416"/>
    </source>
</evidence>
<keyword evidence="2" id="KW-1185">Reference proteome</keyword>
<comment type="caution">
    <text evidence="1">The sequence shown here is derived from an EMBL/GenBank/DDBJ whole genome shotgun (WGS) entry which is preliminary data.</text>
</comment>
<dbReference type="STRING" id="763034.HMPREF9446_03611"/>
<protein>
    <submittedName>
        <fullName evidence="1">Uncharacterized protein</fullName>
    </submittedName>
</protein>
<accession>F3PXW3</accession>
<evidence type="ECO:0000313" key="1">
    <source>
        <dbReference type="EMBL" id="EGF51230.1"/>
    </source>
</evidence>
<dbReference type="eggNOG" id="ENOG5030W4X">
    <property type="taxonomic scope" value="Bacteria"/>
</dbReference>
<dbReference type="Proteomes" id="UP000003416">
    <property type="component" value="Unassembled WGS sequence"/>
</dbReference>
<sequence>MGYALADVRFMLFVGERRGGFTDGTEIVYGVVAVVDGFLHGIQFAGFTGGKHFKKHHLVFEIVEDDKVFVQYVEHVRCVIGCLSTVLDGDILKIAYCVEGSVSVESAITAILAFHAEAAQKIIKGVFHTVSFCYGMLLTGTVGQTENGDTVVNADACHRTETDERTVVFAAMIIGTFHQGALWKEITYFQIRAHRSMQVAKYGAADCGIWILFHCLLK</sequence>
<name>F3PXW3_9BACE</name>
<organism evidence="1 2">
    <name type="scientific">Bacteroides fluxus YIT 12057</name>
    <dbReference type="NCBI Taxonomy" id="763034"/>
    <lineage>
        <taxon>Bacteria</taxon>
        <taxon>Pseudomonadati</taxon>
        <taxon>Bacteroidota</taxon>
        <taxon>Bacteroidia</taxon>
        <taxon>Bacteroidales</taxon>
        <taxon>Bacteroidaceae</taxon>
        <taxon>Bacteroides</taxon>
    </lineage>
</organism>
<dbReference type="AlphaFoldDB" id="F3PXW3"/>
<proteinExistence type="predicted"/>